<accession>A0A2W7MGS1</accession>
<evidence type="ECO:0000313" key="1">
    <source>
        <dbReference type="EMBL" id="PZX03950.1"/>
    </source>
</evidence>
<sequence length="210" mass="23742">MKTNFIELNPGAVFAQRGENKAREDFTNVDIYDLPNINLTPYNCLVISGFADQDFLYEHRQIILDFVNARKILIFSGNLVTDWLPGGQLFVPKEIHSYKDYEVSIHTQHPIFEGVLEDDMTYNKGVSGFFARGHHPVPEGAEVLLTLPGDTPITYIDRVSTKGIIFVHVGSDLFGYMTPEINKTTDRIGPQLLKWVHEENATLQEEVTTG</sequence>
<dbReference type="AlphaFoldDB" id="A0A2W7MGS1"/>
<dbReference type="RefSeq" id="WP_111439985.1">
    <property type="nucleotide sequence ID" value="NZ_QKZI01000005.1"/>
</dbReference>
<dbReference type="OrthoDB" id="2583792at2"/>
<evidence type="ECO:0000313" key="2">
    <source>
        <dbReference type="Proteomes" id="UP000248646"/>
    </source>
</evidence>
<dbReference type="Proteomes" id="UP000248646">
    <property type="component" value="Unassembled WGS sequence"/>
</dbReference>
<name>A0A2W7MGS1_9BACI</name>
<keyword evidence="2" id="KW-1185">Reference proteome</keyword>
<gene>
    <name evidence="1" type="ORF">C7437_105147</name>
</gene>
<comment type="caution">
    <text evidence="1">The sequence shown here is derived from an EMBL/GenBank/DDBJ whole genome shotgun (WGS) entry which is preliminary data.</text>
</comment>
<reference evidence="1 2" key="1">
    <citation type="submission" date="2018-06" db="EMBL/GenBank/DDBJ databases">
        <title>Genomic Encyclopedia of Type Strains, Phase IV (KMG-IV): sequencing the most valuable type-strain genomes for metagenomic binning, comparative biology and taxonomic classification.</title>
        <authorList>
            <person name="Goeker M."/>
        </authorList>
    </citation>
    <scope>NUCLEOTIDE SEQUENCE [LARGE SCALE GENOMIC DNA]</scope>
    <source>
        <strain evidence="1 2">DSM 5</strain>
    </source>
</reference>
<dbReference type="EMBL" id="QKZI01000005">
    <property type="protein sequence ID" value="PZX03950.1"/>
    <property type="molecule type" value="Genomic_DNA"/>
</dbReference>
<proteinExistence type="predicted"/>
<protein>
    <recommendedName>
        <fullName evidence="3">Phosphate starvation-inducible protein PhoH</fullName>
    </recommendedName>
</protein>
<evidence type="ECO:0008006" key="3">
    <source>
        <dbReference type="Google" id="ProtNLM"/>
    </source>
</evidence>
<organism evidence="1 2">
    <name type="scientific">Psychrobacillus insolitus</name>
    <dbReference type="NCBI Taxonomy" id="1461"/>
    <lineage>
        <taxon>Bacteria</taxon>
        <taxon>Bacillati</taxon>
        <taxon>Bacillota</taxon>
        <taxon>Bacilli</taxon>
        <taxon>Bacillales</taxon>
        <taxon>Bacillaceae</taxon>
        <taxon>Psychrobacillus</taxon>
    </lineage>
</organism>